<gene>
    <name evidence="2" type="ORF">L1F29_11370</name>
</gene>
<dbReference type="Pfam" id="PF24124">
    <property type="entry name" value="YphA"/>
    <property type="match status" value="1"/>
</dbReference>
<feature type="transmembrane region" description="Helical" evidence="1">
    <location>
        <begin position="35"/>
        <end position="52"/>
    </location>
</feature>
<evidence type="ECO:0000313" key="2">
    <source>
        <dbReference type="EMBL" id="UVI32372.1"/>
    </source>
</evidence>
<sequence>MNEGFIAVWLLSIGLILFCTGWQRHVAGRISGRSVLIYLCVAAILHPVFIPVGPDIMLRGSAGWALLTAIIAVVSVRNTMQTVFVILCTMLAGTVWLWIRTMYAMDPVFILMNPKWDGPLMAGLLAGLLTDRFRYHYGIVTLAAAIAEFSSAAGRHTTVVTLGSAAWWDGVAIALITARMVWNLKTGFRRGPRRAAEGYWQRRQRGGSS</sequence>
<dbReference type="EMBL" id="CP091430">
    <property type="protein sequence ID" value="UVI32372.1"/>
    <property type="molecule type" value="Genomic_DNA"/>
</dbReference>
<evidence type="ECO:0000256" key="1">
    <source>
        <dbReference type="SAM" id="Phobius"/>
    </source>
</evidence>
<proteinExistence type="predicted"/>
<feature type="transmembrane region" description="Helical" evidence="1">
    <location>
        <begin position="165"/>
        <end position="184"/>
    </location>
</feature>
<evidence type="ECO:0008006" key="4">
    <source>
        <dbReference type="Google" id="ProtNLM"/>
    </source>
</evidence>
<keyword evidence="1" id="KW-1133">Transmembrane helix</keyword>
<name>A0ABY5SEH7_9BACL</name>
<feature type="transmembrane region" description="Helical" evidence="1">
    <location>
        <begin position="83"/>
        <end position="99"/>
    </location>
</feature>
<keyword evidence="1" id="KW-0472">Membrane</keyword>
<dbReference type="Proteomes" id="UP001057877">
    <property type="component" value="Chromosome"/>
</dbReference>
<reference evidence="2" key="1">
    <citation type="submission" date="2022-01" db="EMBL/GenBank/DDBJ databases">
        <title>Paenibacillus spongiae sp. nov., isolated from marine sponge.</title>
        <authorList>
            <person name="Li Z."/>
            <person name="Zhang M."/>
        </authorList>
    </citation>
    <scope>NUCLEOTIDE SEQUENCE</scope>
    <source>
        <strain evidence="2">PHS-Z3</strain>
    </source>
</reference>
<dbReference type="RefSeq" id="WP_258388428.1">
    <property type="nucleotide sequence ID" value="NZ_CP091430.1"/>
</dbReference>
<accession>A0ABY5SEH7</accession>
<organism evidence="2 3">
    <name type="scientific">Paenibacillus spongiae</name>
    <dbReference type="NCBI Taxonomy" id="2909671"/>
    <lineage>
        <taxon>Bacteria</taxon>
        <taxon>Bacillati</taxon>
        <taxon>Bacillota</taxon>
        <taxon>Bacilli</taxon>
        <taxon>Bacillales</taxon>
        <taxon>Paenibacillaceae</taxon>
        <taxon>Paenibacillus</taxon>
    </lineage>
</organism>
<evidence type="ECO:0000313" key="3">
    <source>
        <dbReference type="Proteomes" id="UP001057877"/>
    </source>
</evidence>
<keyword evidence="3" id="KW-1185">Reference proteome</keyword>
<dbReference type="InterPro" id="IPR014617">
    <property type="entry name" value="YphA_Bacsu"/>
</dbReference>
<keyword evidence="1" id="KW-0812">Transmembrane</keyword>
<protein>
    <recommendedName>
        <fullName evidence="4">Integral membrane protein</fullName>
    </recommendedName>
</protein>
<feature type="transmembrane region" description="Helical" evidence="1">
    <location>
        <begin position="6"/>
        <end position="23"/>
    </location>
</feature>
<feature type="transmembrane region" description="Helical" evidence="1">
    <location>
        <begin position="58"/>
        <end position="76"/>
    </location>
</feature>